<reference evidence="2" key="1">
    <citation type="submission" date="2021-12" db="EMBL/GenBank/DDBJ databases">
        <title>Convergent genome expansion in fungi linked to evolution of root-endophyte symbiosis.</title>
        <authorList>
            <consortium name="DOE Joint Genome Institute"/>
            <person name="Ke Y.-H."/>
            <person name="Bonito G."/>
            <person name="Liao H.-L."/>
            <person name="Looney B."/>
            <person name="Rojas-Flechas A."/>
            <person name="Nash J."/>
            <person name="Hameed K."/>
            <person name="Schadt C."/>
            <person name="Martin F."/>
            <person name="Crous P.W."/>
            <person name="Miettinen O."/>
            <person name="Magnuson J.K."/>
            <person name="Labbe J."/>
            <person name="Jacobson D."/>
            <person name="Doktycz M.J."/>
            <person name="Veneault-Fourrey C."/>
            <person name="Kuo A."/>
            <person name="Mondo S."/>
            <person name="Calhoun S."/>
            <person name="Riley R."/>
            <person name="Ohm R."/>
            <person name="LaButti K."/>
            <person name="Andreopoulos B."/>
            <person name="Pangilinan J."/>
            <person name="Nolan M."/>
            <person name="Tritt A."/>
            <person name="Clum A."/>
            <person name="Lipzen A."/>
            <person name="Daum C."/>
            <person name="Barry K."/>
            <person name="Grigoriev I.V."/>
            <person name="Vilgalys R."/>
        </authorList>
    </citation>
    <scope>NUCLEOTIDE SEQUENCE</scope>
    <source>
        <strain evidence="2">PMI_201</strain>
    </source>
</reference>
<protein>
    <submittedName>
        <fullName evidence="2">Uncharacterized protein</fullName>
    </submittedName>
</protein>
<dbReference type="Proteomes" id="UP001201262">
    <property type="component" value="Unassembled WGS sequence"/>
</dbReference>
<name>A0AAD4L118_9EURO</name>
<dbReference type="EMBL" id="JAJTJA010000003">
    <property type="protein sequence ID" value="KAH8702176.1"/>
    <property type="molecule type" value="Genomic_DNA"/>
</dbReference>
<sequence length="314" mass="34354">MSQPPDHKPPVYTTGEFEIQQINNRVLGFPRETAPIITPECEPQVLAFGTLEALFTNIREYNEAFAAIQSTKLADDSDTVNSVLEIISKAGKDIKTIGSYLKCVGLVGENWDSSPGLKLLLNPETIKPVPLALKERERKLNEQDGKPSESTREFIEELRKKKLEEAILDGIKGMLPYWQTSKDRENTASRLPTGPDSSPTTPVLAPGGCPLKFPHSGIILRDGDIIFPESSKAGQSTNKSSSKRTYGRSKAKAGDSSSVSLVPIPEDESIVEVAADLPPKFPPKRTGKRASTPSNDSDYVPRQQVKRKKSAAVE</sequence>
<feature type="region of interest" description="Disordered" evidence="1">
    <location>
        <begin position="184"/>
        <end position="204"/>
    </location>
</feature>
<comment type="caution">
    <text evidence="2">The sequence shown here is derived from an EMBL/GenBank/DDBJ whole genome shotgun (WGS) entry which is preliminary data.</text>
</comment>
<feature type="compositionally biased region" description="Basic residues" evidence="1">
    <location>
        <begin position="241"/>
        <end position="251"/>
    </location>
</feature>
<dbReference type="RefSeq" id="XP_046075552.1">
    <property type="nucleotide sequence ID" value="XM_046213757.1"/>
</dbReference>
<evidence type="ECO:0000313" key="3">
    <source>
        <dbReference type="Proteomes" id="UP001201262"/>
    </source>
</evidence>
<dbReference type="AlphaFoldDB" id="A0AAD4L118"/>
<organism evidence="2 3">
    <name type="scientific">Talaromyces proteolyticus</name>
    <dbReference type="NCBI Taxonomy" id="1131652"/>
    <lineage>
        <taxon>Eukaryota</taxon>
        <taxon>Fungi</taxon>
        <taxon>Dikarya</taxon>
        <taxon>Ascomycota</taxon>
        <taxon>Pezizomycotina</taxon>
        <taxon>Eurotiomycetes</taxon>
        <taxon>Eurotiomycetidae</taxon>
        <taxon>Eurotiales</taxon>
        <taxon>Trichocomaceae</taxon>
        <taxon>Talaromyces</taxon>
        <taxon>Talaromyces sect. Bacilispori</taxon>
    </lineage>
</organism>
<proteinExistence type="predicted"/>
<accession>A0AAD4L118</accession>
<gene>
    <name evidence="2" type="ORF">BGW36DRAFT_356312</name>
</gene>
<dbReference type="GeneID" id="70244044"/>
<feature type="compositionally biased region" description="Basic residues" evidence="1">
    <location>
        <begin position="304"/>
        <end position="314"/>
    </location>
</feature>
<feature type="region of interest" description="Disordered" evidence="1">
    <location>
        <begin position="229"/>
        <end position="314"/>
    </location>
</feature>
<keyword evidence="3" id="KW-1185">Reference proteome</keyword>
<evidence type="ECO:0000256" key="1">
    <source>
        <dbReference type="SAM" id="MobiDB-lite"/>
    </source>
</evidence>
<evidence type="ECO:0000313" key="2">
    <source>
        <dbReference type="EMBL" id="KAH8702176.1"/>
    </source>
</evidence>